<gene>
    <name evidence="1" type="ORF">METZ01_LOCUS388676</name>
</gene>
<dbReference type="InterPro" id="IPR011009">
    <property type="entry name" value="Kinase-like_dom_sf"/>
</dbReference>
<name>A0A382UNQ6_9ZZZZ</name>
<proteinExistence type="predicted"/>
<accession>A0A382UNQ6</accession>
<dbReference type="SUPFAM" id="SSF56112">
    <property type="entry name" value="Protein kinase-like (PK-like)"/>
    <property type="match status" value="1"/>
</dbReference>
<evidence type="ECO:0008006" key="2">
    <source>
        <dbReference type="Google" id="ProtNLM"/>
    </source>
</evidence>
<protein>
    <recommendedName>
        <fullName evidence="2">Protein kinase domain-containing protein</fullName>
    </recommendedName>
</protein>
<dbReference type="Gene3D" id="3.30.200.20">
    <property type="entry name" value="Phosphorylase Kinase, domain 1"/>
    <property type="match status" value="1"/>
</dbReference>
<dbReference type="AlphaFoldDB" id="A0A382UNQ6"/>
<organism evidence="1">
    <name type="scientific">marine metagenome</name>
    <dbReference type="NCBI Taxonomy" id="408172"/>
    <lineage>
        <taxon>unclassified sequences</taxon>
        <taxon>metagenomes</taxon>
        <taxon>ecological metagenomes</taxon>
    </lineage>
</organism>
<dbReference type="EMBL" id="UINC01145594">
    <property type="protein sequence ID" value="SVD35822.1"/>
    <property type="molecule type" value="Genomic_DNA"/>
</dbReference>
<reference evidence="1" key="1">
    <citation type="submission" date="2018-05" db="EMBL/GenBank/DDBJ databases">
        <authorList>
            <person name="Lanie J.A."/>
            <person name="Ng W.-L."/>
            <person name="Kazmierczak K.M."/>
            <person name="Andrzejewski T.M."/>
            <person name="Davidsen T.M."/>
            <person name="Wayne K.J."/>
            <person name="Tettelin H."/>
            <person name="Glass J.I."/>
            <person name="Rusch D."/>
            <person name="Podicherti R."/>
            <person name="Tsui H.-C.T."/>
            <person name="Winkler M.E."/>
        </authorList>
    </citation>
    <scope>NUCLEOTIDE SEQUENCE</scope>
</reference>
<sequence>MDTISILGKGYVGVVVLGKMGRKKVAVKIRRNDSPRKNLEKEAGLLKIINKHKIGPKLIASSKNFLVM</sequence>
<feature type="non-terminal residue" evidence="1">
    <location>
        <position position="68"/>
    </location>
</feature>
<evidence type="ECO:0000313" key="1">
    <source>
        <dbReference type="EMBL" id="SVD35822.1"/>
    </source>
</evidence>